<dbReference type="EMBL" id="BMAO01023041">
    <property type="protein sequence ID" value="GFQ86247.1"/>
    <property type="molecule type" value="Genomic_DNA"/>
</dbReference>
<dbReference type="InterPro" id="IPR050559">
    <property type="entry name" value="P-Pant_transferase_sf"/>
</dbReference>
<comment type="caution">
    <text evidence="11">The sequence shown here is derived from an EMBL/GenBank/DDBJ whole genome shotgun (WGS) entry which is preliminary data.</text>
</comment>
<dbReference type="PANTHER" id="PTHR12215">
    <property type="entry name" value="PHOSPHOPANTETHEINE TRANSFERASE"/>
    <property type="match status" value="1"/>
</dbReference>
<evidence type="ECO:0000256" key="2">
    <source>
        <dbReference type="ARBA" id="ARBA00013172"/>
    </source>
</evidence>
<feature type="domain" description="4'-phosphopantetheinyl transferase" evidence="9">
    <location>
        <begin position="109"/>
        <end position="227"/>
    </location>
</feature>
<dbReference type="InterPro" id="IPR055066">
    <property type="entry name" value="AASDHPPT_N"/>
</dbReference>
<gene>
    <name evidence="11" type="primary">AASDHPPT</name>
    <name evidence="11" type="ORF">TNCT_672111</name>
</gene>
<evidence type="ECO:0000256" key="8">
    <source>
        <dbReference type="ARBA" id="ARBA00048794"/>
    </source>
</evidence>
<protein>
    <recommendedName>
        <fullName evidence="3">L-aminoadipate-semialdehyde dehydrogenase-phosphopantetheinyl transferase</fullName>
        <ecNumber evidence="2">2.7.8.7</ecNumber>
    </recommendedName>
    <alternativeName>
        <fullName evidence="5">4'-phosphopantetheinyl transferase</fullName>
    </alternativeName>
    <alternativeName>
        <fullName evidence="6">Alpha-aminoadipic semialdehyde dehydrogenase-phosphopantetheinyl transferase</fullName>
    </alternativeName>
</protein>
<evidence type="ECO:0000256" key="3">
    <source>
        <dbReference type="ARBA" id="ARBA00016301"/>
    </source>
</evidence>
<dbReference type="InterPro" id="IPR008278">
    <property type="entry name" value="4-PPantetheinyl_Trfase_dom"/>
</dbReference>
<evidence type="ECO:0000256" key="1">
    <source>
        <dbReference type="ARBA" id="ARBA00006195"/>
    </source>
</evidence>
<dbReference type="PANTHER" id="PTHR12215:SF10">
    <property type="entry name" value="L-AMINOADIPATE-SEMIALDEHYDE DEHYDROGENASE-PHOSPHOPANTETHEINYL TRANSFERASE"/>
    <property type="match status" value="1"/>
</dbReference>
<dbReference type="GO" id="GO:0019878">
    <property type="term" value="P:lysine biosynthetic process via aminoadipic acid"/>
    <property type="evidence" value="ECO:0007669"/>
    <property type="project" value="TreeGrafter"/>
</dbReference>
<dbReference type="GO" id="GO:0000287">
    <property type="term" value="F:magnesium ion binding"/>
    <property type="evidence" value="ECO:0007669"/>
    <property type="project" value="InterPro"/>
</dbReference>
<comment type="catalytic activity">
    <reaction evidence="7">
        <text>apo-[ACP] + CoA = holo-[ACP] + adenosine 3',5'-bisphosphate + H(+)</text>
        <dbReference type="Rhea" id="RHEA:12068"/>
        <dbReference type="Rhea" id="RHEA-COMP:9685"/>
        <dbReference type="Rhea" id="RHEA-COMP:9690"/>
        <dbReference type="ChEBI" id="CHEBI:15378"/>
        <dbReference type="ChEBI" id="CHEBI:29999"/>
        <dbReference type="ChEBI" id="CHEBI:57287"/>
        <dbReference type="ChEBI" id="CHEBI:58343"/>
        <dbReference type="ChEBI" id="CHEBI:64479"/>
        <dbReference type="EC" id="2.7.8.7"/>
    </reaction>
    <physiologicalReaction direction="left-to-right" evidence="7">
        <dbReference type="Rhea" id="RHEA:12069"/>
    </physiologicalReaction>
</comment>
<dbReference type="SUPFAM" id="SSF56214">
    <property type="entry name" value="4'-phosphopantetheinyl transferase"/>
    <property type="match status" value="2"/>
</dbReference>
<comment type="catalytic activity">
    <reaction evidence="8">
        <text>apo-[ACP] + acetyl-CoA = acetyl-[ACP] + adenosine 3',5'-bisphosphate + H(+)</text>
        <dbReference type="Rhea" id="RHEA:46564"/>
        <dbReference type="Rhea" id="RHEA-COMP:9621"/>
        <dbReference type="Rhea" id="RHEA-COMP:9690"/>
        <dbReference type="ChEBI" id="CHEBI:15378"/>
        <dbReference type="ChEBI" id="CHEBI:29999"/>
        <dbReference type="ChEBI" id="CHEBI:57288"/>
        <dbReference type="ChEBI" id="CHEBI:58343"/>
        <dbReference type="ChEBI" id="CHEBI:78446"/>
    </reaction>
    <physiologicalReaction direction="left-to-right" evidence="8">
        <dbReference type="Rhea" id="RHEA:46565"/>
    </physiologicalReaction>
</comment>
<dbReference type="Pfam" id="PF01648">
    <property type="entry name" value="ACPS"/>
    <property type="match status" value="1"/>
</dbReference>
<evidence type="ECO:0000256" key="7">
    <source>
        <dbReference type="ARBA" id="ARBA00048641"/>
    </source>
</evidence>
<dbReference type="Gene3D" id="3.90.470.20">
    <property type="entry name" value="4'-phosphopantetheinyl transferase domain"/>
    <property type="match status" value="2"/>
</dbReference>
<comment type="similarity">
    <text evidence="1">Belongs to the P-Pant transferase superfamily. AcpS family.</text>
</comment>
<accession>A0A8X6FQS3</accession>
<reference evidence="11" key="1">
    <citation type="submission" date="2020-07" db="EMBL/GenBank/DDBJ databases">
        <title>Multicomponent nature underlies the extraordinary mechanical properties of spider dragline silk.</title>
        <authorList>
            <person name="Kono N."/>
            <person name="Nakamura H."/>
            <person name="Mori M."/>
            <person name="Yoshida Y."/>
            <person name="Ohtoshi R."/>
            <person name="Malay A.D."/>
            <person name="Moran D.A.P."/>
            <person name="Tomita M."/>
            <person name="Numata K."/>
            <person name="Arakawa K."/>
        </authorList>
    </citation>
    <scope>NUCLEOTIDE SEQUENCE</scope>
</reference>
<keyword evidence="12" id="KW-1185">Reference proteome</keyword>
<dbReference type="OrthoDB" id="26719at2759"/>
<dbReference type="GO" id="GO:0005829">
    <property type="term" value="C:cytosol"/>
    <property type="evidence" value="ECO:0007669"/>
    <property type="project" value="TreeGrafter"/>
</dbReference>
<evidence type="ECO:0000313" key="12">
    <source>
        <dbReference type="Proteomes" id="UP000887116"/>
    </source>
</evidence>
<proteinExistence type="inferred from homology"/>
<evidence type="ECO:0000313" key="11">
    <source>
        <dbReference type="EMBL" id="GFQ86247.1"/>
    </source>
</evidence>
<organism evidence="11 12">
    <name type="scientific">Trichonephila clavata</name>
    <name type="common">Joro spider</name>
    <name type="synonym">Nephila clavata</name>
    <dbReference type="NCBI Taxonomy" id="2740835"/>
    <lineage>
        <taxon>Eukaryota</taxon>
        <taxon>Metazoa</taxon>
        <taxon>Ecdysozoa</taxon>
        <taxon>Arthropoda</taxon>
        <taxon>Chelicerata</taxon>
        <taxon>Arachnida</taxon>
        <taxon>Araneae</taxon>
        <taxon>Araneomorphae</taxon>
        <taxon>Entelegynae</taxon>
        <taxon>Araneoidea</taxon>
        <taxon>Nephilidae</taxon>
        <taxon>Trichonephila</taxon>
    </lineage>
</organism>
<evidence type="ECO:0000256" key="5">
    <source>
        <dbReference type="ARBA" id="ARBA00030484"/>
    </source>
</evidence>
<evidence type="ECO:0000256" key="6">
    <source>
        <dbReference type="ARBA" id="ARBA00033443"/>
    </source>
</evidence>
<name>A0A8X6FQS3_TRICU</name>
<dbReference type="EC" id="2.7.8.7" evidence="2"/>
<dbReference type="FunFam" id="3.90.470.20:FF:000003">
    <property type="entry name" value="L-aminoadipate-semialdehyde dehydrogenase-phosphopantetheinyl transferase"/>
    <property type="match status" value="1"/>
</dbReference>
<keyword evidence="4 11" id="KW-0808">Transferase</keyword>
<evidence type="ECO:0000259" key="9">
    <source>
        <dbReference type="Pfam" id="PF01648"/>
    </source>
</evidence>
<dbReference type="AlphaFoldDB" id="A0A8X6FQS3"/>
<dbReference type="Pfam" id="PF22624">
    <property type="entry name" value="AASDHPPT_N"/>
    <property type="match status" value="1"/>
</dbReference>
<feature type="domain" description="4'-phosphopantetheinyl transferase N-terminal" evidence="10">
    <location>
        <begin position="14"/>
        <end position="106"/>
    </location>
</feature>
<dbReference type="Proteomes" id="UP000887116">
    <property type="component" value="Unassembled WGS sequence"/>
</dbReference>
<evidence type="ECO:0000259" key="10">
    <source>
        <dbReference type="Pfam" id="PF22624"/>
    </source>
</evidence>
<evidence type="ECO:0000256" key="4">
    <source>
        <dbReference type="ARBA" id="ARBA00022679"/>
    </source>
</evidence>
<dbReference type="GO" id="GO:0008897">
    <property type="term" value="F:holo-[acyl-carrier-protein] synthase activity"/>
    <property type="evidence" value="ECO:0007669"/>
    <property type="project" value="UniProtKB-EC"/>
</dbReference>
<dbReference type="InterPro" id="IPR037143">
    <property type="entry name" value="4-PPantetheinyl_Trfase_dom_sf"/>
</dbReference>
<sequence length="286" mass="33656">MSCASIRWAFNVTNWKPTFDQWKLAVQCVQKEECDRCYRFVFSEDCKTSMVGQLLMRKVVSECLGLPYDEIVFSRSSSGKPYLENSENFSFNVSHHGDYCVLAAERNTSVGIDVMKIEHRGKRSVPEYFSLMRKQFSSSEWDFIMQPGPEKEQLRRFYRLWCLKESYVKAIGTGIVFDLQSLSFSCPTPILLRNITTVNTKLYEKGQLKSKWLFEETVLDENHYVAVATQPIQQIGDEELRENNIQLRSFHFLTFNELMQNSKPFQRIEDNFWEDFKSKDEKQRPT</sequence>